<reference evidence="1" key="1">
    <citation type="submission" date="2018-06" db="EMBL/GenBank/DDBJ databases">
        <authorList>
            <person name="Zhirakovskaya E."/>
        </authorList>
    </citation>
    <scope>NUCLEOTIDE SEQUENCE</scope>
</reference>
<organism evidence="1">
    <name type="scientific">hydrothermal vent metagenome</name>
    <dbReference type="NCBI Taxonomy" id="652676"/>
    <lineage>
        <taxon>unclassified sequences</taxon>
        <taxon>metagenomes</taxon>
        <taxon>ecological metagenomes</taxon>
    </lineage>
</organism>
<proteinExistence type="predicted"/>
<feature type="non-terminal residue" evidence="1">
    <location>
        <position position="1"/>
    </location>
</feature>
<evidence type="ECO:0000313" key="1">
    <source>
        <dbReference type="EMBL" id="VAW49869.1"/>
    </source>
</evidence>
<name>A0A3B0WKA6_9ZZZZ</name>
<sequence>KNAIRLGQTWIEVKDEDRDGTADKIEIED</sequence>
<dbReference type="EMBL" id="UOFB01000406">
    <property type="protein sequence ID" value="VAW49869.1"/>
    <property type="molecule type" value="Genomic_DNA"/>
</dbReference>
<protein>
    <submittedName>
        <fullName evidence="1">Uncharacterized protein</fullName>
    </submittedName>
</protein>
<accession>A0A3B0WKA6</accession>
<gene>
    <name evidence="1" type="ORF">MNBD_GAMMA04-327</name>
</gene>
<dbReference type="AlphaFoldDB" id="A0A3B0WKA6"/>